<protein>
    <submittedName>
        <fullName evidence="3">Nitrogenase-associated protein</fullName>
    </submittedName>
</protein>
<dbReference type="SUPFAM" id="SSF52833">
    <property type="entry name" value="Thioredoxin-like"/>
    <property type="match status" value="1"/>
</dbReference>
<dbReference type="AlphaFoldDB" id="A0A2S6HAP8"/>
<dbReference type="InterPro" id="IPR036249">
    <property type="entry name" value="Thioredoxin-like_sf"/>
</dbReference>
<dbReference type="PANTHER" id="PTHR30041:SF8">
    <property type="entry name" value="PROTEIN YFFB"/>
    <property type="match status" value="1"/>
</dbReference>
<dbReference type="Gene3D" id="3.40.30.10">
    <property type="entry name" value="Glutaredoxin"/>
    <property type="match status" value="1"/>
</dbReference>
<dbReference type="RefSeq" id="WP_104429603.1">
    <property type="nucleotide sequence ID" value="NZ_PTIZ01000008.1"/>
</dbReference>
<evidence type="ECO:0000256" key="2">
    <source>
        <dbReference type="PROSITE-ProRule" id="PRU01282"/>
    </source>
</evidence>
<comment type="similarity">
    <text evidence="1 2">Belongs to the ArsC family.</text>
</comment>
<dbReference type="Proteomes" id="UP000240010">
    <property type="component" value="Unassembled WGS sequence"/>
</dbReference>
<reference evidence="3 4" key="1">
    <citation type="submission" date="2018-02" db="EMBL/GenBank/DDBJ databases">
        <title>Subsurface microbial communities from deep shales in Ohio and West Virginia, USA.</title>
        <authorList>
            <person name="Wrighton K."/>
        </authorList>
    </citation>
    <scope>NUCLEOTIDE SEQUENCE [LARGE SCALE GENOMIC DNA]</scope>
    <source>
        <strain evidence="3 4">OWC-DMM</strain>
    </source>
</reference>
<dbReference type="CDD" id="cd03033">
    <property type="entry name" value="ArsC_15kD"/>
    <property type="match status" value="1"/>
</dbReference>
<dbReference type="PANTHER" id="PTHR30041">
    <property type="entry name" value="ARSENATE REDUCTASE"/>
    <property type="match status" value="1"/>
</dbReference>
<evidence type="ECO:0000313" key="4">
    <source>
        <dbReference type="Proteomes" id="UP000240010"/>
    </source>
</evidence>
<comment type="caution">
    <text evidence="3">The sequence shown here is derived from an EMBL/GenBank/DDBJ whole genome shotgun (WGS) entry which is preliminary data.</text>
</comment>
<accession>A0A2S6HAP8</accession>
<dbReference type="PROSITE" id="PS51353">
    <property type="entry name" value="ARSC"/>
    <property type="match status" value="1"/>
</dbReference>
<proteinExistence type="inferred from homology"/>
<dbReference type="InterPro" id="IPR006660">
    <property type="entry name" value="Arsenate_reductase-like"/>
</dbReference>
<dbReference type="NCBIfam" id="TIGR01616">
    <property type="entry name" value="nitro_assoc"/>
    <property type="match status" value="1"/>
</dbReference>
<dbReference type="InterPro" id="IPR006503">
    <property type="entry name" value="Nase-assoc"/>
</dbReference>
<name>A0A2S6HAP8_9GAMM</name>
<dbReference type="EMBL" id="PTIZ01000008">
    <property type="protein sequence ID" value="PPK74545.1"/>
    <property type="molecule type" value="Genomic_DNA"/>
</dbReference>
<dbReference type="Pfam" id="PF03960">
    <property type="entry name" value="ArsC"/>
    <property type="match status" value="1"/>
</dbReference>
<gene>
    <name evidence="3" type="ORF">B0F87_10819</name>
</gene>
<sequence length="140" mass="15775">MATVTFYEKPGCINNTRQKKLLAAAGHEVVALNLLTEAWQPDRLRTFFGKLAVRNWFNYSAPAVKQGEIEPDNLTEQEALALMVKNPLLIRRPLMQVGDRVMAGFDQYAVDNWIGLKEIQPHQDIESCPRPLAQASCGHE</sequence>
<evidence type="ECO:0000256" key="1">
    <source>
        <dbReference type="ARBA" id="ARBA00007198"/>
    </source>
</evidence>
<evidence type="ECO:0000313" key="3">
    <source>
        <dbReference type="EMBL" id="PPK74545.1"/>
    </source>
</evidence>
<organism evidence="3 4">
    <name type="scientific">Methylobacter tundripaludum</name>
    <dbReference type="NCBI Taxonomy" id="173365"/>
    <lineage>
        <taxon>Bacteria</taxon>
        <taxon>Pseudomonadati</taxon>
        <taxon>Pseudomonadota</taxon>
        <taxon>Gammaproteobacteria</taxon>
        <taxon>Methylococcales</taxon>
        <taxon>Methylococcaceae</taxon>
        <taxon>Methylobacter</taxon>
    </lineage>
</organism>